<dbReference type="Proteomes" id="UP000585258">
    <property type="component" value="Unassembled WGS sequence"/>
</dbReference>
<dbReference type="Pfam" id="PF11193">
    <property type="entry name" value="DUF2812"/>
    <property type="match status" value="1"/>
</dbReference>
<accession>A0A7X0VSU4</accession>
<evidence type="ECO:0000256" key="1">
    <source>
        <dbReference type="SAM" id="Phobius"/>
    </source>
</evidence>
<name>A0A7X0VSU4_9CLOT</name>
<dbReference type="InterPro" id="IPR021359">
    <property type="entry name" value="DUF2812"/>
</dbReference>
<organism evidence="2 3">
    <name type="scientific">Clostridium gasigenes</name>
    <dbReference type="NCBI Taxonomy" id="94869"/>
    <lineage>
        <taxon>Bacteria</taxon>
        <taxon>Bacillati</taxon>
        <taxon>Bacillota</taxon>
        <taxon>Clostridia</taxon>
        <taxon>Eubacteriales</taxon>
        <taxon>Clostridiaceae</taxon>
        <taxon>Clostridium</taxon>
    </lineage>
</organism>
<dbReference type="RefSeq" id="WP_185165184.1">
    <property type="nucleotide sequence ID" value="NZ_JACKWY010000011.1"/>
</dbReference>
<protein>
    <submittedName>
        <fullName evidence="2">DUF2812 domain-containing protein</fullName>
    </submittedName>
</protein>
<dbReference type="AlphaFoldDB" id="A0A7X0VSU4"/>
<reference evidence="2 3" key="1">
    <citation type="submission" date="2020-08" db="EMBL/GenBank/DDBJ databases">
        <title>Clostridia isolated from Swiss meat.</title>
        <authorList>
            <person name="Wambui J."/>
            <person name="Stevens M.J.A."/>
            <person name="Stephan R."/>
        </authorList>
    </citation>
    <scope>NUCLEOTIDE SEQUENCE [LARGE SCALE GENOMIC DNA]</scope>
    <source>
        <strain evidence="2 3">CM001</strain>
    </source>
</reference>
<comment type="caution">
    <text evidence="2">The sequence shown here is derived from an EMBL/GenBank/DDBJ whole genome shotgun (WGS) entry which is preliminary data.</text>
</comment>
<gene>
    <name evidence="2" type="ORF">H7E68_15295</name>
</gene>
<feature type="transmembrane region" description="Helical" evidence="1">
    <location>
        <begin position="117"/>
        <end position="137"/>
    </location>
</feature>
<keyword evidence="1" id="KW-1133">Transmembrane helix</keyword>
<evidence type="ECO:0000313" key="2">
    <source>
        <dbReference type="EMBL" id="MBB6716070.1"/>
    </source>
</evidence>
<sequence length="186" mass="22718">MSDLKRVFKLFYIFDIHKEEEWLNEMANKGLHFKNVKFLCLYTFKKDTCEDVIYRIDFKEKIYDKEEYYKLYREYGFEYISKMRYFNYFKYTGEKENYKSIELYNNPTEELKWLKKYHYLILGGFVLELVILVNMIIEKINDKATHIFPILLIGLICILILFTTAKFSLSINRLKKIVKKTGEVEY</sequence>
<dbReference type="EMBL" id="JACKWY010000011">
    <property type="protein sequence ID" value="MBB6716070.1"/>
    <property type="molecule type" value="Genomic_DNA"/>
</dbReference>
<keyword evidence="1" id="KW-0472">Membrane</keyword>
<keyword evidence="1" id="KW-0812">Transmembrane</keyword>
<proteinExistence type="predicted"/>
<feature type="transmembrane region" description="Helical" evidence="1">
    <location>
        <begin position="149"/>
        <end position="169"/>
    </location>
</feature>
<evidence type="ECO:0000313" key="3">
    <source>
        <dbReference type="Proteomes" id="UP000585258"/>
    </source>
</evidence>